<name>A0A5J5IR12_9MICO</name>
<comment type="caution">
    <text evidence="5">The sequence shown here is derived from an EMBL/GenBank/DDBJ whole genome shotgun (WGS) entry which is preliminary data.</text>
</comment>
<dbReference type="RefSeq" id="WP_150420329.1">
    <property type="nucleotide sequence ID" value="NZ_VYRZ01000004.1"/>
</dbReference>
<dbReference type="PANTHER" id="PTHR45947:SF3">
    <property type="entry name" value="SULFOQUINOVOSYL TRANSFERASE SQD2"/>
    <property type="match status" value="1"/>
</dbReference>
<dbReference type="InterPro" id="IPR028098">
    <property type="entry name" value="Glyco_trans_4-like_N"/>
</dbReference>
<dbReference type="AlphaFoldDB" id="A0A5J5IR12"/>
<proteinExistence type="predicted"/>
<evidence type="ECO:0000259" key="4">
    <source>
        <dbReference type="Pfam" id="PF13579"/>
    </source>
</evidence>
<dbReference type="GO" id="GO:1901137">
    <property type="term" value="P:carbohydrate derivative biosynthetic process"/>
    <property type="evidence" value="ECO:0007669"/>
    <property type="project" value="UniProtKB-ARBA"/>
</dbReference>
<evidence type="ECO:0000256" key="3">
    <source>
        <dbReference type="ARBA" id="ARBA00022679"/>
    </source>
</evidence>
<dbReference type="GO" id="GO:0016758">
    <property type="term" value="F:hexosyltransferase activity"/>
    <property type="evidence" value="ECO:0007669"/>
    <property type="project" value="TreeGrafter"/>
</dbReference>
<gene>
    <name evidence="5" type="ORF">F6B42_13925</name>
</gene>
<dbReference type="InterPro" id="IPR050194">
    <property type="entry name" value="Glycosyltransferase_grp1"/>
</dbReference>
<evidence type="ECO:0000256" key="2">
    <source>
        <dbReference type="ARBA" id="ARBA00022676"/>
    </source>
</evidence>
<dbReference type="SUPFAM" id="SSF53756">
    <property type="entry name" value="UDP-Glycosyltransferase/glycogen phosphorylase"/>
    <property type="match status" value="1"/>
</dbReference>
<dbReference type="CDD" id="cd03794">
    <property type="entry name" value="GT4_WbuB-like"/>
    <property type="match status" value="1"/>
</dbReference>
<dbReference type="EMBL" id="VYRZ01000004">
    <property type="protein sequence ID" value="KAA9084081.1"/>
    <property type="molecule type" value="Genomic_DNA"/>
</dbReference>
<dbReference type="Gene3D" id="3.40.50.2000">
    <property type="entry name" value="Glycogen Phosphorylase B"/>
    <property type="match status" value="2"/>
</dbReference>
<reference evidence="6" key="1">
    <citation type="submission" date="2019-09" db="EMBL/GenBank/DDBJ databases">
        <title>Mumia zhuanghuii sp. nov. isolated from the intestinal contents of plateau pika (Ochotona curzoniae) in the Qinghai-Tibet plateau of China.</title>
        <authorList>
            <person name="Tian Z."/>
        </authorList>
    </citation>
    <scope>NUCLEOTIDE SEQUENCE [LARGE SCALE GENOMIC DNA]</scope>
    <source>
        <strain evidence="6">DSM 25564</strain>
    </source>
</reference>
<dbReference type="Pfam" id="PF13579">
    <property type="entry name" value="Glyco_trans_4_4"/>
    <property type="match status" value="1"/>
</dbReference>
<dbReference type="Pfam" id="PF13692">
    <property type="entry name" value="Glyco_trans_1_4"/>
    <property type="match status" value="1"/>
</dbReference>
<sequence>MHTENQRARGSVLFVGLNYAPEPTGISPYTTGMAEGLARDGWDVRVITSYPHYPWWEVRDEHRALPARETVEAVDVRRVRHHVPRSPGSLRRALFETSFGVRALLCRWDSPDVVVVVSPALLASRLIALRARLARIPVVTWVQDIYALGVQEAGGGTGAGAVGAIEASLFAASERVVVIHRRFRQVLESRFAVRRPIDVVRNWSHVPEIHLEDAAAVRARRGWRSDEVIVLHAGAMGAKQGLENVVAAAEVARARGSRLRFVLMGDGGRRAALEALPGADAVSFVDPLPEEEFLSTLAAADILLVNERPGMTDMSVPSKLTSYFATGRPVIAAVDERSTTRAEMEASQAGPVIAPAMPVDLVDAAEALAADPALAHRYGVAGQTYRRRVLTEHAAVAAFARSLTAAVSAPRAAASAIGAAQPVARDLASRHVLS</sequence>
<evidence type="ECO:0000256" key="1">
    <source>
        <dbReference type="ARBA" id="ARBA00021292"/>
    </source>
</evidence>
<accession>A0A5J5IR12</accession>
<evidence type="ECO:0000313" key="5">
    <source>
        <dbReference type="EMBL" id="KAA9084081.1"/>
    </source>
</evidence>
<keyword evidence="6" id="KW-1185">Reference proteome</keyword>
<keyword evidence="3 5" id="KW-0808">Transferase</keyword>
<keyword evidence="2" id="KW-0328">Glycosyltransferase</keyword>
<organism evidence="5 6">
    <name type="scientific">Microbacterium radiodurans</name>
    <dbReference type="NCBI Taxonomy" id="661398"/>
    <lineage>
        <taxon>Bacteria</taxon>
        <taxon>Bacillati</taxon>
        <taxon>Actinomycetota</taxon>
        <taxon>Actinomycetes</taxon>
        <taxon>Micrococcales</taxon>
        <taxon>Microbacteriaceae</taxon>
        <taxon>Microbacterium</taxon>
    </lineage>
</organism>
<dbReference type="OrthoDB" id="3180470at2"/>
<dbReference type="Proteomes" id="UP000327039">
    <property type="component" value="Unassembled WGS sequence"/>
</dbReference>
<protein>
    <recommendedName>
        <fullName evidence="1">D-inositol 3-phosphate glycosyltransferase</fullName>
    </recommendedName>
</protein>
<evidence type="ECO:0000313" key="6">
    <source>
        <dbReference type="Proteomes" id="UP000327039"/>
    </source>
</evidence>
<dbReference type="PANTHER" id="PTHR45947">
    <property type="entry name" value="SULFOQUINOVOSYL TRANSFERASE SQD2"/>
    <property type="match status" value="1"/>
</dbReference>
<feature type="domain" description="Glycosyltransferase subfamily 4-like N-terminal" evidence="4">
    <location>
        <begin position="24"/>
        <end position="203"/>
    </location>
</feature>